<dbReference type="RefSeq" id="WP_303279950.1">
    <property type="nucleotide sequence ID" value="NZ_JAUOEK010000184.1"/>
</dbReference>
<dbReference type="InterPro" id="IPR034660">
    <property type="entry name" value="DinB/YfiT-like"/>
</dbReference>
<gene>
    <name evidence="1" type="ORF">Q4Q35_20630</name>
</gene>
<dbReference type="Gene3D" id="1.20.120.450">
    <property type="entry name" value="dinb family like domain"/>
    <property type="match status" value="1"/>
</dbReference>
<evidence type="ECO:0000313" key="2">
    <source>
        <dbReference type="Proteomes" id="UP001176883"/>
    </source>
</evidence>
<evidence type="ECO:0000313" key="1">
    <source>
        <dbReference type="EMBL" id="MDO5972211.1"/>
    </source>
</evidence>
<comment type="caution">
    <text evidence="1">The sequence shown here is derived from an EMBL/GenBank/DDBJ whole genome shotgun (WGS) entry which is preliminary data.</text>
</comment>
<proteinExistence type="predicted"/>
<accession>A0ABT8WGG9</accession>
<name>A0ABT8WGG9_9FLAO</name>
<sequence length="157" mass="18328">MLDKKIAILNNLLFQIKQCIPHKDKSNPIVSKANVGWQLDHTLKIINRVCESLEQSNPKYYKKDFNAIRSILFLFCYIPRDRVKAPKVVIPPDLISTIDLQAQLNDAKKHLNNIELLDKNAHFKHFIFGMLPKIKTLRFLEIHTKHHLKIVNDILSK</sequence>
<organism evidence="1 2">
    <name type="scientific">Flavivirga aquimarina</name>
    <dbReference type="NCBI Taxonomy" id="2027862"/>
    <lineage>
        <taxon>Bacteria</taxon>
        <taxon>Pseudomonadati</taxon>
        <taxon>Bacteroidota</taxon>
        <taxon>Flavobacteriia</taxon>
        <taxon>Flavobacteriales</taxon>
        <taxon>Flavobacteriaceae</taxon>
        <taxon>Flavivirga</taxon>
    </lineage>
</organism>
<protein>
    <submittedName>
        <fullName evidence="1">DUF1569 domain-containing protein</fullName>
    </submittedName>
</protein>
<reference evidence="1" key="1">
    <citation type="submission" date="2023-07" db="EMBL/GenBank/DDBJ databases">
        <title>Two novel species in the genus Flavivirga.</title>
        <authorList>
            <person name="Kwon K."/>
        </authorList>
    </citation>
    <scope>NUCLEOTIDE SEQUENCE</scope>
    <source>
        <strain evidence="1">KCTC 52353</strain>
    </source>
</reference>
<dbReference type="Proteomes" id="UP001176883">
    <property type="component" value="Unassembled WGS sequence"/>
</dbReference>
<dbReference type="EMBL" id="JAUOEK010000184">
    <property type="protein sequence ID" value="MDO5972211.1"/>
    <property type="molecule type" value="Genomic_DNA"/>
</dbReference>
<keyword evidence="2" id="KW-1185">Reference proteome</keyword>